<dbReference type="Proteomes" id="UP000247498">
    <property type="component" value="Unassembled WGS sequence"/>
</dbReference>
<evidence type="ECO:0000313" key="4">
    <source>
        <dbReference type="Proteomes" id="UP000247498"/>
    </source>
</evidence>
<keyword evidence="1" id="KW-0732">Signal</keyword>
<dbReference type="FunCoup" id="A0A2V0PBP0">
    <property type="interactions" value="336"/>
</dbReference>
<gene>
    <name evidence="3" type="ORF">Rsub_09969</name>
</gene>
<comment type="caution">
    <text evidence="3">The sequence shown here is derived from an EMBL/GenBank/DDBJ whole genome shotgun (WGS) entry which is preliminary data.</text>
</comment>
<dbReference type="GO" id="GO:0005615">
    <property type="term" value="C:extracellular space"/>
    <property type="evidence" value="ECO:0007669"/>
    <property type="project" value="TreeGrafter"/>
</dbReference>
<feature type="domain" description="FAS1" evidence="2">
    <location>
        <begin position="29"/>
        <end position="180"/>
    </location>
</feature>
<evidence type="ECO:0000259" key="2">
    <source>
        <dbReference type="PROSITE" id="PS50213"/>
    </source>
</evidence>
<name>A0A2V0PBP0_9CHLO</name>
<dbReference type="InterPro" id="IPR036378">
    <property type="entry name" value="FAS1_dom_sf"/>
</dbReference>
<dbReference type="InterPro" id="IPR050904">
    <property type="entry name" value="Adhesion/Biosynth-related"/>
</dbReference>
<dbReference type="PANTHER" id="PTHR10900:SF77">
    <property type="entry name" value="FI19380P1"/>
    <property type="match status" value="1"/>
</dbReference>
<dbReference type="SMART" id="SM00554">
    <property type="entry name" value="FAS1"/>
    <property type="match status" value="1"/>
</dbReference>
<protein>
    <recommendedName>
        <fullName evidence="2">FAS1 domain-containing protein</fullName>
    </recommendedName>
</protein>
<dbReference type="SUPFAM" id="SSF82153">
    <property type="entry name" value="FAS1 domain"/>
    <property type="match status" value="1"/>
</dbReference>
<dbReference type="InParanoid" id="A0A2V0PBP0"/>
<dbReference type="OrthoDB" id="286301at2759"/>
<dbReference type="InterPro" id="IPR000782">
    <property type="entry name" value="FAS1_domain"/>
</dbReference>
<organism evidence="3 4">
    <name type="scientific">Raphidocelis subcapitata</name>
    <dbReference type="NCBI Taxonomy" id="307507"/>
    <lineage>
        <taxon>Eukaryota</taxon>
        <taxon>Viridiplantae</taxon>
        <taxon>Chlorophyta</taxon>
        <taxon>core chlorophytes</taxon>
        <taxon>Chlorophyceae</taxon>
        <taxon>CS clade</taxon>
        <taxon>Sphaeropleales</taxon>
        <taxon>Selenastraceae</taxon>
        <taxon>Raphidocelis</taxon>
    </lineage>
</organism>
<dbReference type="Gene3D" id="2.30.180.10">
    <property type="entry name" value="FAS1 domain"/>
    <property type="match status" value="1"/>
</dbReference>
<keyword evidence="4" id="KW-1185">Reference proteome</keyword>
<feature type="signal peptide" evidence="1">
    <location>
        <begin position="1"/>
        <end position="20"/>
    </location>
</feature>
<accession>A0A2V0PBP0</accession>
<sequence>MARALLVAALTFCSLFAVQAATLSYTKAYSNFYSGVTWVPEASTCKSIIDTVGLRSTLSNPNLTLTIFVPSDAAFASLAAKLKVSPSSMNANSALMKQVMYYHFVTGSNGAKAVYHSTMLTNGMKLDTMFASPLTKKPYQLTVAVNGTRIQVKSVGTTATVYRPNVKCGAGVAHGIDTVLVPMPLSLIPKF</sequence>
<proteinExistence type="predicted"/>
<dbReference type="PROSITE" id="PS50213">
    <property type="entry name" value="FAS1"/>
    <property type="match status" value="1"/>
</dbReference>
<feature type="chain" id="PRO_5016106671" description="FAS1 domain-containing protein" evidence="1">
    <location>
        <begin position="21"/>
        <end position="191"/>
    </location>
</feature>
<evidence type="ECO:0000313" key="3">
    <source>
        <dbReference type="EMBL" id="GBF97278.1"/>
    </source>
</evidence>
<evidence type="ECO:0000256" key="1">
    <source>
        <dbReference type="SAM" id="SignalP"/>
    </source>
</evidence>
<dbReference type="AlphaFoldDB" id="A0A2V0PBP0"/>
<dbReference type="PANTHER" id="PTHR10900">
    <property type="entry name" value="PERIOSTIN-RELATED"/>
    <property type="match status" value="1"/>
</dbReference>
<dbReference type="EMBL" id="BDRX01000095">
    <property type="protein sequence ID" value="GBF97278.1"/>
    <property type="molecule type" value="Genomic_DNA"/>
</dbReference>
<reference evidence="3 4" key="1">
    <citation type="journal article" date="2018" name="Sci. Rep.">
        <title>Raphidocelis subcapitata (=Pseudokirchneriella subcapitata) provides an insight into genome evolution and environmental adaptations in the Sphaeropleales.</title>
        <authorList>
            <person name="Suzuki S."/>
            <person name="Yamaguchi H."/>
            <person name="Nakajima N."/>
            <person name="Kawachi M."/>
        </authorList>
    </citation>
    <scope>NUCLEOTIDE SEQUENCE [LARGE SCALE GENOMIC DNA]</scope>
    <source>
        <strain evidence="3 4">NIES-35</strain>
    </source>
</reference>
<dbReference type="Pfam" id="PF02469">
    <property type="entry name" value="Fasciclin"/>
    <property type="match status" value="1"/>
</dbReference>